<evidence type="ECO:0000259" key="5">
    <source>
        <dbReference type="PROSITE" id="PS50921"/>
    </source>
</evidence>
<dbReference type="InterPro" id="IPR011006">
    <property type="entry name" value="CheY-like_superfamily"/>
</dbReference>
<dbReference type="SMART" id="SM01012">
    <property type="entry name" value="ANTAR"/>
    <property type="match status" value="1"/>
</dbReference>
<keyword evidence="1" id="KW-0808">Transferase</keyword>
<evidence type="ECO:0000256" key="4">
    <source>
        <dbReference type="ARBA" id="ARBA00023163"/>
    </source>
</evidence>
<dbReference type="RefSeq" id="WP_286344175.1">
    <property type="nucleotide sequence ID" value="NZ_AP027732.1"/>
</dbReference>
<dbReference type="InterPro" id="IPR029016">
    <property type="entry name" value="GAF-like_dom_sf"/>
</dbReference>
<evidence type="ECO:0000256" key="2">
    <source>
        <dbReference type="ARBA" id="ARBA00022777"/>
    </source>
</evidence>
<dbReference type="InterPro" id="IPR003018">
    <property type="entry name" value="GAF"/>
</dbReference>
<dbReference type="EMBL" id="AP027732">
    <property type="protein sequence ID" value="BDZ51404.1"/>
    <property type="molecule type" value="Genomic_DNA"/>
</dbReference>
<dbReference type="Gene3D" id="3.30.450.40">
    <property type="match status" value="1"/>
</dbReference>
<evidence type="ECO:0000313" key="6">
    <source>
        <dbReference type="EMBL" id="BDZ51404.1"/>
    </source>
</evidence>
<dbReference type="SUPFAM" id="SSF55781">
    <property type="entry name" value="GAF domain-like"/>
    <property type="match status" value="1"/>
</dbReference>
<dbReference type="PROSITE" id="PS50921">
    <property type="entry name" value="ANTAR"/>
    <property type="match status" value="1"/>
</dbReference>
<dbReference type="SMART" id="SM00065">
    <property type="entry name" value="GAF"/>
    <property type="match status" value="1"/>
</dbReference>
<protein>
    <submittedName>
        <fullName evidence="6">Transcriptional regulator</fullName>
    </submittedName>
</protein>
<dbReference type="Pfam" id="PF03861">
    <property type="entry name" value="ANTAR"/>
    <property type="match status" value="1"/>
</dbReference>
<keyword evidence="3" id="KW-0805">Transcription regulation</keyword>
<dbReference type="PIRSF" id="PIRSF036625">
    <property type="entry name" value="GAF_ANTAR"/>
    <property type="match status" value="1"/>
</dbReference>
<dbReference type="Pfam" id="PF13185">
    <property type="entry name" value="GAF_2"/>
    <property type="match status" value="1"/>
</dbReference>
<name>A0ABN6Y242_9MICO</name>
<dbReference type="InterPro" id="IPR036388">
    <property type="entry name" value="WH-like_DNA-bd_sf"/>
</dbReference>
<evidence type="ECO:0000256" key="1">
    <source>
        <dbReference type="ARBA" id="ARBA00022679"/>
    </source>
</evidence>
<keyword evidence="7" id="KW-1185">Reference proteome</keyword>
<reference evidence="7" key="1">
    <citation type="journal article" date="2019" name="Int. J. Syst. Evol. Microbiol.">
        <title>The Global Catalogue of Microorganisms (GCM) 10K type strain sequencing project: providing services to taxonomists for standard genome sequencing and annotation.</title>
        <authorList>
            <consortium name="The Broad Institute Genomics Platform"/>
            <consortium name="The Broad Institute Genome Sequencing Center for Infectious Disease"/>
            <person name="Wu L."/>
            <person name="Ma J."/>
        </authorList>
    </citation>
    <scope>NUCLEOTIDE SEQUENCE [LARGE SCALE GENOMIC DNA]</scope>
    <source>
        <strain evidence="7">NBRC 108728</strain>
    </source>
</reference>
<accession>A0ABN6Y242</accession>
<feature type="domain" description="ANTAR" evidence="5">
    <location>
        <begin position="169"/>
        <end position="230"/>
    </location>
</feature>
<keyword evidence="2" id="KW-0418">Kinase</keyword>
<dbReference type="InterPro" id="IPR012074">
    <property type="entry name" value="GAF_ANTAR"/>
</dbReference>
<dbReference type="Gene3D" id="1.10.10.10">
    <property type="entry name" value="Winged helix-like DNA-binding domain superfamily/Winged helix DNA-binding domain"/>
    <property type="match status" value="1"/>
</dbReference>
<evidence type="ECO:0000256" key="3">
    <source>
        <dbReference type="ARBA" id="ARBA00023015"/>
    </source>
</evidence>
<organism evidence="6 7">
    <name type="scientific">Frondihabitans sucicola</name>
    <dbReference type="NCBI Taxonomy" id="1268041"/>
    <lineage>
        <taxon>Bacteria</taxon>
        <taxon>Bacillati</taxon>
        <taxon>Actinomycetota</taxon>
        <taxon>Actinomycetes</taxon>
        <taxon>Micrococcales</taxon>
        <taxon>Microbacteriaceae</taxon>
        <taxon>Frondihabitans</taxon>
    </lineage>
</organism>
<evidence type="ECO:0000313" key="7">
    <source>
        <dbReference type="Proteomes" id="UP001321486"/>
    </source>
</evidence>
<dbReference type="Proteomes" id="UP001321486">
    <property type="component" value="Chromosome"/>
</dbReference>
<dbReference type="SUPFAM" id="SSF52172">
    <property type="entry name" value="CheY-like"/>
    <property type="match status" value="1"/>
</dbReference>
<keyword evidence="4" id="KW-0804">Transcription</keyword>
<sequence>MTDTRETELVRTFVTLADSLVAGYDTIGLLQTLVDHSTNLFDAVAAGILLGTDDTHLEVVASTSEESRLVGLMQLHASEGPCVEAVTTGRVVSVESRREMLSRWPVFAYAAGDSGFLSVHAIPLRLRNTTIGSLNLFRDHEGALNETDAIAAQALADVATITVLHERIVQDSALVQEQLQRALDSRVVIEQAKGVVSHTHHLDMDAAYRLIRHHARSTQTPLPEIASAIVDGSLALEKSAPSR</sequence>
<dbReference type="InterPro" id="IPR005561">
    <property type="entry name" value="ANTAR"/>
</dbReference>
<gene>
    <name evidence="6" type="ORF">GCM10025867_36450</name>
</gene>
<proteinExistence type="predicted"/>